<name>A0A6G1I1H7_9PEZI</name>
<evidence type="ECO:0000313" key="3">
    <source>
        <dbReference type="EMBL" id="KAF2401835.1"/>
    </source>
</evidence>
<dbReference type="SUPFAM" id="SSF54695">
    <property type="entry name" value="POZ domain"/>
    <property type="match status" value="1"/>
</dbReference>
<dbReference type="Gene3D" id="3.30.710.10">
    <property type="entry name" value="Potassium Channel Kv1.1, Chain A"/>
    <property type="match status" value="1"/>
</dbReference>
<protein>
    <recommendedName>
        <fullName evidence="2">BTB domain-containing protein</fullName>
    </recommendedName>
</protein>
<gene>
    <name evidence="3" type="ORF">EJ06DRAFT_581067</name>
</gene>
<feature type="compositionally biased region" description="Low complexity" evidence="1">
    <location>
        <begin position="263"/>
        <end position="273"/>
    </location>
</feature>
<dbReference type="SMART" id="SM00225">
    <property type="entry name" value="BTB"/>
    <property type="match status" value="1"/>
</dbReference>
<evidence type="ECO:0000259" key="2">
    <source>
        <dbReference type="PROSITE" id="PS50097"/>
    </source>
</evidence>
<dbReference type="Proteomes" id="UP000799640">
    <property type="component" value="Unassembled WGS sequence"/>
</dbReference>
<dbReference type="PROSITE" id="PS50097">
    <property type="entry name" value="BTB"/>
    <property type="match status" value="1"/>
</dbReference>
<dbReference type="InterPro" id="IPR011333">
    <property type="entry name" value="SKP1/BTB/POZ_sf"/>
</dbReference>
<dbReference type="Pfam" id="PF00651">
    <property type="entry name" value="BTB"/>
    <property type="match status" value="1"/>
</dbReference>
<evidence type="ECO:0000256" key="1">
    <source>
        <dbReference type="SAM" id="MobiDB-lite"/>
    </source>
</evidence>
<organism evidence="3 4">
    <name type="scientific">Trichodelitschia bisporula</name>
    <dbReference type="NCBI Taxonomy" id="703511"/>
    <lineage>
        <taxon>Eukaryota</taxon>
        <taxon>Fungi</taxon>
        <taxon>Dikarya</taxon>
        <taxon>Ascomycota</taxon>
        <taxon>Pezizomycotina</taxon>
        <taxon>Dothideomycetes</taxon>
        <taxon>Dothideomycetes incertae sedis</taxon>
        <taxon>Phaeotrichales</taxon>
        <taxon>Phaeotrichaceae</taxon>
        <taxon>Trichodelitschia</taxon>
    </lineage>
</organism>
<feature type="compositionally biased region" description="Basic and acidic residues" evidence="1">
    <location>
        <begin position="230"/>
        <end position="252"/>
    </location>
</feature>
<dbReference type="PANTHER" id="PTHR47843:SF2">
    <property type="entry name" value="BTB DOMAIN-CONTAINING PROTEIN"/>
    <property type="match status" value="1"/>
</dbReference>
<dbReference type="CDD" id="cd18186">
    <property type="entry name" value="BTB_POZ_ZBTB_KLHL-like"/>
    <property type="match status" value="1"/>
</dbReference>
<feature type="compositionally biased region" description="Basic residues" evidence="1">
    <location>
        <begin position="333"/>
        <end position="346"/>
    </location>
</feature>
<feature type="compositionally biased region" description="Low complexity" evidence="1">
    <location>
        <begin position="317"/>
        <end position="332"/>
    </location>
</feature>
<dbReference type="InterPro" id="IPR000210">
    <property type="entry name" value="BTB/POZ_dom"/>
</dbReference>
<keyword evidence="4" id="KW-1185">Reference proteome</keyword>
<evidence type="ECO:0000313" key="4">
    <source>
        <dbReference type="Proteomes" id="UP000799640"/>
    </source>
</evidence>
<reference evidence="3" key="1">
    <citation type="journal article" date="2020" name="Stud. Mycol.">
        <title>101 Dothideomycetes genomes: a test case for predicting lifestyles and emergence of pathogens.</title>
        <authorList>
            <person name="Haridas S."/>
            <person name="Albert R."/>
            <person name="Binder M."/>
            <person name="Bloem J."/>
            <person name="Labutti K."/>
            <person name="Salamov A."/>
            <person name="Andreopoulos B."/>
            <person name="Baker S."/>
            <person name="Barry K."/>
            <person name="Bills G."/>
            <person name="Bluhm B."/>
            <person name="Cannon C."/>
            <person name="Castanera R."/>
            <person name="Culley D."/>
            <person name="Daum C."/>
            <person name="Ezra D."/>
            <person name="Gonzalez J."/>
            <person name="Henrissat B."/>
            <person name="Kuo A."/>
            <person name="Liang C."/>
            <person name="Lipzen A."/>
            <person name="Lutzoni F."/>
            <person name="Magnuson J."/>
            <person name="Mondo S."/>
            <person name="Nolan M."/>
            <person name="Ohm R."/>
            <person name="Pangilinan J."/>
            <person name="Park H.-J."/>
            <person name="Ramirez L."/>
            <person name="Alfaro M."/>
            <person name="Sun H."/>
            <person name="Tritt A."/>
            <person name="Yoshinaga Y."/>
            <person name="Zwiers L.-H."/>
            <person name="Turgeon B."/>
            <person name="Goodwin S."/>
            <person name="Spatafora J."/>
            <person name="Crous P."/>
            <person name="Grigoriev I."/>
        </authorList>
    </citation>
    <scope>NUCLEOTIDE SEQUENCE</scope>
    <source>
        <strain evidence="3">CBS 262.69</strain>
    </source>
</reference>
<dbReference type="OrthoDB" id="194443at2759"/>
<dbReference type="AlphaFoldDB" id="A0A6G1I1H7"/>
<dbReference type="PANTHER" id="PTHR47843">
    <property type="entry name" value="BTB DOMAIN-CONTAINING PROTEIN-RELATED"/>
    <property type="match status" value="1"/>
</dbReference>
<proteinExistence type="predicted"/>
<sequence>MSTETLASGMYAEELRERLLSGPIVDIYVGADKRLWSLHRNLLSYHSEFLRAELQHAAQSVEENGTSKSSHGTLRLDLPDEAPEGFELLVKWLYQGKLDDVSSISDDTEKYQYAVACQKLHLLCDRFDLPKLKNIAMDQYRKGLHAAGLVPDASELNDIYRRSPESSPFRRLMVKIAARQLMDPEGDKEADSYRQCFEENPDFVVDLINAIKWGSGGILFEDPTEGQNCDYHDHDSGPNCHDRNKKKLDIRPGSRSPPPSPTPRSGRQSPSQPAQVNGLAESSGKLHNGGARSPSSHGDNERRDGSSYATPGSPKHATSPPSSVASTPTRPSTARKSKPPKLRRRKSVDDSGDVAQDGGPVVGPSGE</sequence>
<feature type="domain" description="BTB" evidence="2">
    <location>
        <begin position="25"/>
        <end position="102"/>
    </location>
</feature>
<feature type="region of interest" description="Disordered" evidence="1">
    <location>
        <begin position="229"/>
        <end position="367"/>
    </location>
</feature>
<accession>A0A6G1I1H7</accession>
<dbReference type="EMBL" id="ML996692">
    <property type="protein sequence ID" value="KAF2401835.1"/>
    <property type="molecule type" value="Genomic_DNA"/>
</dbReference>